<dbReference type="Pfam" id="PF03457">
    <property type="entry name" value="HA"/>
    <property type="match status" value="1"/>
</dbReference>
<dbReference type="OMA" id="STHDKWH"/>
<dbReference type="EMBL" id="CM000646">
    <property type="protein sequence ID" value="EED89768.1"/>
    <property type="molecule type" value="Genomic_DNA"/>
</dbReference>
<accession>B8C904</accession>
<dbReference type="PaxDb" id="35128-Thaps24110"/>
<evidence type="ECO:0000313" key="3">
    <source>
        <dbReference type="EMBL" id="EED89768.1"/>
    </source>
</evidence>
<reference evidence="3 4" key="1">
    <citation type="journal article" date="2004" name="Science">
        <title>The genome of the diatom Thalassiosira pseudonana: ecology, evolution, and metabolism.</title>
        <authorList>
            <person name="Armbrust E.V."/>
            <person name="Berges J.A."/>
            <person name="Bowler C."/>
            <person name="Green B.R."/>
            <person name="Martinez D."/>
            <person name="Putnam N.H."/>
            <person name="Zhou S."/>
            <person name="Allen A.E."/>
            <person name="Apt K.E."/>
            <person name="Bechner M."/>
            <person name="Brzezinski M.A."/>
            <person name="Chaal B.K."/>
            <person name="Chiovitti A."/>
            <person name="Davis A.K."/>
            <person name="Demarest M.S."/>
            <person name="Detter J.C."/>
            <person name="Glavina T."/>
            <person name="Goodstein D."/>
            <person name="Hadi M.Z."/>
            <person name="Hellsten U."/>
            <person name="Hildebrand M."/>
            <person name="Jenkins B.D."/>
            <person name="Jurka J."/>
            <person name="Kapitonov V.V."/>
            <person name="Kroger N."/>
            <person name="Lau W.W."/>
            <person name="Lane T.W."/>
            <person name="Larimer F.W."/>
            <person name="Lippmeier J.C."/>
            <person name="Lucas S."/>
            <person name="Medina M."/>
            <person name="Montsant A."/>
            <person name="Obornik M."/>
            <person name="Parker M.S."/>
            <person name="Palenik B."/>
            <person name="Pazour G.J."/>
            <person name="Richardson P.M."/>
            <person name="Rynearson T.A."/>
            <person name="Saito M.A."/>
            <person name="Schwartz D.C."/>
            <person name="Thamatrakoln K."/>
            <person name="Valentin K."/>
            <person name="Vardi A."/>
            <person name="Wilkerson F.P."/>
            <person name="Rokhsar D.S."/>
        </authorList>
    </citation>
    <scope>NUCLEOTIDE SEQUENCE [LARGE SCALE GENOMIC DNA]</scope>
    <source>
        <strain evidence="3 4">CCMP1335</strain>
    </source>
</reference>
<dbReference type="KEGG" id="tps:THAPSDRAFT_24110"/>
<sequence>MPRKVRTPSSSAKRSPTMDFKDLDDDNNNNNNNNDTADNYNNYNDDDSSSYLHLTTGNIKPLFLHHTPSAPLQSAYDAQFASRAQYDSASKERNQYEKDVWWEKMGRLDNLMRESMEREESVRRVLREKTCVVYELELSEGAEKEEEEFYLYIGRIKSGGGQLPSGESSGGDETEETKLLAEWIQAQQQSYKDGTSTLAPHRLATLESVGVTLPLSTHDKWHRGLVQFQQYRKEYYNNEQEDTLDEEEDVMASIASSNGSSSSSSSGVTTMAELQKWCTEQQTTYQTNGFQHDLDKYNKLVNAGFQFDVVVREEEWEEYVDELIKFKSRFGSVHVPTNDGHQTTTTTTSSNIDNSSLKEFVSKTRKVVQRHALSRKRMKHLKDVELYNDLGGKGGTSGTGGGLACVEEEEEEPGKEIMGVGGGVKVVVQRGGIEKWGQKLNKIIAYKNKHGHIDITNNVKLRGWIYSTIRKLSRNRIPVAKLALIEKEEGLKEFLLSEDNLSAAREDGASLGLKGYANGGGDDGGDDAEEYKDSMEELEPAAEEMDL</sequence>
<dbReference type="InterPro" id="IPR005114">
    <property type="entry name" value="Helicase_assoc"/>
</dbReference>
<dbReference type="PANTHER" id="PTHR33418:SF1">
    <property type="entry name" value="HELICASE-ASSOCIATED DOMAIN-CONTAINING PROTEIN"/>
    <property type="match status" value="1"/>
</dbReference>
<dbReference type="eggNOG" id="ENOG502QYN9">
    <property type="taxonomic scope" value="Eukaryota"/>
</dbReference>
<dbReference type="Proteomes" id="UP000001449">
    <property type="component" value="Chromosome 10"/>
</dbReference>
<dbReference type="RefSeq" id="XP_002292572.1">
    <property type="nucleotide sequence ID" value="XM_002292536.1"/>
</dbReference>
<evidence type="ECO:0000259" key="2">
    <source>
        <dbReference type="Pfam" id="PF03457"/>
    </source>
</evidence>
<name>B8C904_THAPS</name>
<keyword evidence="4" id="KW-1185">Reference proteome</keyword>
<dbReference type="GeneID" id="7451038"/>
<feature type="compositionally biased region" description="Low complexity" evidence="1">
    <location>
        <begin position="28"/>
        <end position="43"/>
    </location>
</feature>
<evidence type="ECO:0000313" key="4">
    <source>
        <dbReference type="Proteomes" id="UP000001449"/>
    </source>
</evidence>
<feature type="region of interest" description="Disordered" evidence="1">
    <location>
        <begin position="514"/>
        <end position="547"/>
    </location>
</feature>
<evidence type="ECO:0000256" key="1">
    <source>
        <dbReference type="SAM" id="MobiDB-lite"/>
    </source>
</evidence>
<dbReference type="PANTHER" id="PTHR33418">
    <property type="entry name" value="HELICASE-ASSOCIATED"/>
    <property type="match status" value="1"/>
</dbReference>
<feature type="compositionally biased region" description="Acidic residues" evidence="1">
    <location>
        <begin position="523"/>
        <end position="547"/>
    </location>
</feature>
<organism evidence="3 4">
    <name type="scientific">Thalassiosira pseudonana</name>
    <name type="common">Marine diatom</name>
    <name type="synonym">Cyclotella nana</name>
    <dbReference type="NCBI Taxonomy" id="35128"/>
    <lineage>
        <taxon>Eukaryota</taxon>
        <taxon>Sar</taxon>
        <taxon>Stramenopiles</taxon>
        <taxon>Ochrophyta</taxon>
        <taxon>Bacillariophyta</taxon>
        <taxon>Coscinodiscophyceae</taxon>
        <taxon>Thalassiosirophycidae</taxon>
        <taxon>Thalassiosirales</taxon>
        <taxon>Thalassiosiraceae</taxon>
        <taxon>Thalassiosira</taxon>
    </lineage>
</organism>
<feature type="domain" description="Helicase-associated" evidence="2">
    <location>
        <begin position="313"/>
        <end position="384"/>
    </location>
</feature>
<proteinExistence type="predicted"/>
<protein>
    <recommendedName>
        <fullName evidence="2">Helicase-associated domain-containing protein</fullName>
    </recommendedName>
</protein>
<dbReference type="AlphaFoldDB" id="B8C904"/>
<feature type="region of interest" description="Disordered" evidence="1">
    <location>
        <begin position="1"/>
        <end position="44"/>
    </location>
</feature>
<dbReference type="InParanoid" id="B8C904"/>
<gene>
    <name evidence="3" type="ORF">THAPSDRAFT_24110</name>
</gene>
<reference evidence="3 4" key="2">
    <citation type="journal article" date="2008" name="Nature">
        <title>The Phaeodactylum genome reveals the evolutionary history of diatom genomes.</title>
        <authorList>
            <person name="Bowler C."/>
            <person name="Allen A.E."/>
            <person name="Badger J.H."/>
            <person name="Grimwood J."/>
            <person name="Jabbari K."/>
            <person name="Kuo A."/>
            <person name="Maheswari U."/>
            <person name="Martens C."/>
            <person name="Maumus F."/>
            <person name="Otillar R.P."/>
            <person name="Rayko E."/>
            <person name="Salamov A."/>
            <person name="Vandepoele K."/>
            <person name="Beszteri B."/>
            <person name="Gruber A."/>
            <person name="Heijde M."/>
            <person name="Katinka M."/>
            <person name="Mock T."/>
            <person name="Valentin K."/>
            <person name="Verret F."/>
            <person name="Berges J.A."/>
            <person name="Brownlee C."/>
            <person name="Cadoret J.P."/>
            <person name="Chiovitti A."/>
            <person name="Choi C.J."/>
            <person name="Coesel S."/>
            <person name="De Martino A."/>
            <person name="Detter J.C."/>
            <person name="Durkin C."/>
            <person name="Falciatore A."/>
            <person name="Fournet J."/>
            <person name="Haruta M."/>
            <person name="Huysman M.J."/>
            <person name="Jenkins B.D."/>
            <person name="Jiroutova K."/>
            <person name="Jorgensen R.E."/>
            <person name="Joubert Y."/>
            <person name="Kaplan A."/>
            <person name="Kroger N."/>
            <person name="Kroth P.G."/>
            <person name="La Roche J."/>
            <person name="Lindquist E."/>
            <person name="Lommer M."/>
            <person name="Martin-Jezequel V."/>
            <person name="Lopez P.J."/>
            <person name="Lucas S."/>
            <person name="Mangogna M."/>
            <person name="McGinnis K."/>
            <person name="Medlin L.K."/>
            <person name="Montsant A."/>
            <person name="Oudot-Le Secq M.P."/>
            <person name="Napoli C."/>
            <person name="Obornik M."/>
            <person name="Parker M.S."/>
            <person name="Petit J.L."/>
            <person name="Porcel B.M."/>
            <person name="Poulsen N."/>
            <person name="Robison M."/>
            <person name="Rychlewski L."/>
            <person name="Rynearson T.A."/>
            <person name="Schmutz J."/>
            <person name="Shapiro H."/>
            <person name="Siaut M."/>
            <person name="Stanley M."/>
            <person name="Sussman M.R."/>
            <person name="Taylor A.R."/>
            <person name="Vardi A."/>
            <person name="von Dassow P."/>
            <person name="Vyverman W."/>
            <person name="Willis A."/>
            <person name="Wyrwicz L.S."/>
            <person name="Rokhsar D.S."/>
            <person name="Weissenbach J."/>
            <person name="Armbrust E.V."/>
            <person name="Green B.R."/>
            <person name="Van de Peer Y."/>
            <person name="Grigoriev I.V."/>
        </authorList>
    </citation>
    <scope>NUCLEOTIDE SEQUENCE [LARGE SCALE GENOMIC DNA]</scope>
    <source>
        <strain evidence="3 4">CCMP1335</strain>
    </source>
</reference>
<dbReference type="HOGENOM" id="CLU_498324_0_0_1"/>